<dbReference type="SMART" id="SM01320">
    <property type="entry name" value="TRP_N"/>
    <property type="match status" value="1"/>
</dbReference>
<dbReference type="InterPro" id="IPR032800">
    <property type="entry name" value="TRP_N"/>
</dbReference>
<protein>
    <recommendedName>
        <fullName evidence="10">ML-like domain-containing protein</fullName>
    </recommendedName>
</protein>
<evidence type="ECO:0000256" key="8">
    <source>
        <dbReference type="SAM" id="Phobius"/>
    </source>
</evidence>
<keyword evidence="12" id="KW-1185">Reference proteome</keyword>
<reference evidence="12" key="1">
    <citation type="journal article" date="2017" name="Nat. Microbiol.">
        <title>Global analysis of biosynthetic gene clusters reveals vast potential of secondary metabolite production in Penicillium species.</title>
        <authorList>
            <person name="Nielsen J.C."/>
            <person name="Grijseels S."/>
            <person name="Prigent S."/>
            <person name="Ji B."/>
            <person name="Dainat J."/>
            <person name="Nielsen K.F."/>
            <person name="Frisvad J.C."/>
            <person name="Workman M."/>
            <person name="Nielsen J."/>
        </authorList>
    </citation>
    <scope>NUCLEOTIDE SEQUENCE [LARGE SCALE GENOMIC DNA]</scope>
    <source>
        <strain evidence="12">IBT 29486</strain>
    </source>
</reference>
<keyword evidence="3 8" id="KW-0812">Transmembrane</keyword>
<keyword evidence="5 8" id="KW-1133">Transmembrane helix</keyword>
<evidence type="ECO:0000256" key="9">
    <source>
        <dbReference type="SAM" id="SignalP"/>
    </source>
</evidence>
<accession>A0A1V6S5G0</accession>
<feature type="region of interest" description="Disordered" evidence="7">
    <location>
        <begin position="629"/>
        <end position="747"/>
    </location>
</feature>
<comment type="similarity">
    <text evidence="2">Belongs to the transient receptor potential (TRP) ion channel family.</text>
</comment>
<comment type="subcellular location">
    <subcellularLocation>
        <location evidence="1">Membrane</location>
        <topology evidence="1">Multi-pass membrane protein</topology>
    </subcellularLocation>
</comment>
<dbReference type="GO" id="GO:0055085">
    <property type="term" value="P:transmembrane transport"/>
    <property type="evidence" value="ECO:0007669"/>
    <property type="project" value="TreeGrafter"/>
</dbReference>
<organism evidence="11 12">
    <name type="scientific">Penicillium vulpinum</name>
    <dbReference type="NCBI Taxonomy" id="29845"/>
    <lineage>
        <taxon>Eukaryota</taxon>
        <taxon>Fungi</taxon>
        <taxon>Dikarya</taxon>
        <taxon>Ascomycota</taxon>
        <taxon>Pezizomycotina</taxon>
        <taxon>Eurotiomycetes</taxon>
        <taxon>Eurotiomycetidae</taxon>
        <taxon>Eurotiales</taxon>
        <taxon>Aspergillaceae</taxon>
        <taxon>Penicillium</taxon>
    </lineage>
</organism>
<sequence>MRLISLLTCFVAFLAPLASAIQLLESNALSVCMESSNFTATYFSVVFFPANDSLIVGFDGVSYIEGKVVAEMTLTAYGFEALKTELNPCKIEGMGMCPMAAGPMDLGPLTLELPAGTSKNIPGIAFSVPDLDANVRIVIKTADTQEKIACVEASLSNGKTVNQAGVSWTTAVISGLGLTASAITSGLGHSNTAAHVAANALSLFGFMQSQAIIGMTSIHMPPIVEAWTQNFQWSMGIIRVGFIQTIATWYQRATGGTPSTILSQLGDTSVEVLRRRKRDIADPAVNLLRKITRPMLVRRATGMAKRTENTQKLLVIRGIDRVGFRADMEETNIFLTGLIFFAVFTCIVVLIVAAFKGITELLVKHGKMNSDRFQDFRNGWKIVLRGILFRLTLIGFPQMTVLCLWEFTQRDSVAEVVLAAVMLLSMLISLGWASQKVIRLAKRSVTMHKNPAYILYSDPSCLNKWGFLYVQYRATSYYFVVPFLVYTLIKGMFIGLSQPAPIVQAVALVVLELAMLVAVCILRPWMDKKTNVFNISIAVINFLNSVFVLVFSDVFDPPGLMIGVMGVIFFVYNAVFALVLLILVLIASVYAVVSKNPDTRYQPMRDDRGSFIKSQTQLTTELDALGATARGDMKPGQYNHNPFDDDTASISSGNGASIARPMESTYPPHGTINQAPRSPVDPSVPLFPSNVSGHHNPPPGYDHYGRSPSPAPRSFDNNAPIGQSALSTNYRTQNSASPWQRGAGYDH</sequence>
<feature type="domain" description="ML-like" evidence="10">
    <location>
        <begin position="22"/>
        <end position="162"/>
    </location>
</feature>
<dbReference type="PANTHER" id="PTHR31145">
    <property type="entry name" value="INTEGRAL MEMBRANE PROTEIN (AFU_ORTHOLOGUE AFUA_7G01610)"/>
    <property type="match status" value="1"/>
</dbReference>
<dbReference type="GO" id="GO:0016020">
    <property type="term" value="C:membrane"/>
    <property type="evidence" value="ECO:0007669"/>
    <property type="project" value="UniProtKB-SubCell"/>
</dbReference>
<evidence type="ECO:0000256" key="3">
    <source>
        <dbReference type="ARBA" id="ARBA00022692"/>
    </source>
</evidence>
<evidence type="ECO:0000256" key="6">
    <source>
        <dbReference type="ARBA" id="ARBA00023136"/>
    </source>
</evidence>
<dbReference type="InterPro" id="IPR040241">
    <property type="entry name" value="TRP_Flc/Pkd2-like"/>
</dbReference>
<evidence type="ECO:0000256" key="7">
    <source>
        <dbReference type="SAM" id="MobiDB-lite"/>
    </source>
</evidence>
<feature type="transmembrane region" description="Helical" evidence="8">
    <location>
        <begin position="532"/>
        <end position="552"/>
    </location>
</feature>
<feature type="transmembrane region" description="Helical" evidence="8">
    <location>
        <begin position="387"/>
        <end position="407"/>
    </location>
</feature>
<feature type="transmembrane region" description="Helical" evidence="8">
    <location>
        <begin position="333"/>
        <end position="355"/>
    </location>
</feature>
<dbReference type="PANTHER" id="PTHR31145:SF2">
    <property type="entry name" value="FLAVIN CARRIER PROTEIN 2"/>
    <property type="match status" value="1"/>
</dbReference>
<dbReference type="STRING" id="29845.A0A1V6S5G0"/>
<feature type="compositionally biased region" description="Polar residues" evidence="7">
    <location>
        <begin position="715"/>
        <end position="738"/>
    </location>
</feature>
<feature type="compositionally biased region" description="Low complexity" evidence="7">
    <location>
        <begin position="648"/>
        <end position="659"/>
    </location>
</feature>
<evidence type="ECO:0000256" key="4">
    <source>
        <dbReference type="ARBA" id="ARBA00022729"/>
    </source>
</evidence>
<feature type="chain" id="PRO_5013003346" description="ML-like domain-containing protein" evidence="9">
    <location>
        <begin position="21"/>
        <end position="747"/>
    </location>
</feature>
<feature type="transmembrane region" description="Helical" evidence="8">
    <location>
        <begin position="477"/>
        <end position="496"/>
    </location>
</feature>
<keyword evidence="6 8" id="KW-0472">Membrane</keyword>
<feature type="transmembrane region" description="Helical" evidence="8">
    <location>
        <begin position="413"/>
        <end position="433"/>
    </location>
</feature>
<dbReference type="Proteomes" id="UP000191518">
    <property type="component" value="Unassembled WGS sequence"/>
</dbReference>
<dbReference type="Pfam" id="PF06011">
    <property type="entry name" value="TRP"/>
    <property type="match status" value="1"/>
</dbReference>
<evidence type="ECO:0000313" key="11">
    <source>
        <dbReference type="EMBL" id="OQE08974.1"/>
    </source>
</evidence>
<dbReference type="EMBL" id="MDYP01000008">
    <property type="protein sequence ID" value="OQE08974.1"/>
    <property type="molecule type" value="Genomic_DNA"/>
</dbReference>
<name>A0A1V6S5G0_9EURO</name>
<dbReference type="InterPro" id="IPR010308">
    <property type="entry name" value="TRP_C"/>
</dbReference>
<feature type="transmembrane region" description="Helical" evidence="8">
    <location>
        <begin position="502"/>
        <end position="525"/>
    </location>
</feature>
<gene>
    <name evidence="11" type="ORF">PENVUL_c008G08245</name>
</gene>
<comment type="caution">
    <text evidence="11">The sequence shown here is derived from an EMBL/GenBank/DDBJ whole genome shotgun (WGS) entry which is preliminary data.</text>
</comment>
<keyword evidence="4 9" id="KW-0732">Signal</keyword>
<evidence type="ECO:0000256" key="2">
    <source>
        <dbReference type="ARBA" id="ARBA00010642"/>
    </source>
</evidence>
<evidence type="ECO:0000259" key="10">
    <source>
        <dbReference type="SMART" id="SM01320"/>
    </source>
</evidence>
<dbReference type="AlphaFoldDB" id="A0A1V6S5G0"/>
<feature type="signal peptide" evidence="9">
    <location>
        <begin position="1"/>
        <end position="20"/>
    </location>
</feature>
<proteinExistence type="inferred from homology"/>
<evidence type="ECO:0000256" key="1">
    <source>
        <dbReference type="ARBA" id="ARBA00004141"/>
    </source>
</evidence>
<dbReference type="OrthoDB" id="5212126at2759"/>
<dbReference type="Pfam" id="PF14558">
    <property type="entry name" value="TRP_N"/>
    <property type="match status" value="1"/>
</dbReference>
<feature type="transmembrane region" description="Helical" evidence="8">
    <location>
        <begin position="564"/>
        <end position="593"/>
    </location>
</feature>
<evidence type="ECO:0000313" key="12">
    <source>
        <dbReference type="Proteomes" id="UP000191518"/>
    </source>
</evidence>
<dbReference type="GO" id="GO:0009272">
    <property type="term" value="P:fungal-type cell wall biogenesis"/>
    <property type="evidence" value="ECO:0007669"/>
    <property type="project" value="TreeGrafter"/>
</dbReference>
<evidence type="ECO:0000256" key="5">
    <source>
        <dbReference type="ARBA" id="ARBA00022989"/>
    </source>
</evidence>